<gene>
    <name evidence="7" type="ORF">CU098_010275</name>
</gene>
<dbReference type="InterPro" id="IPR001763">
    <property type="entry name" value="Rhodanese-like_dom"/>
</dbReference>
<dbReference type="EC" id="3.1.3.48" evidence="2"/>
<dbReference type="PROSITE" id="PS50055">
    <property type="entry name" value="TYR_PHOSPHATASE_PTP"/>
    <property type="match status" value="1"/>
</dbReference>
<dbReference type="SMART" id="SM00404">
    <property type="entry name" value="PTPc_motif"/>
    <property type="match status" value="1"/>
</dbReference>
<dbReference type="SUPFAM" id="SSF52821">
    <property type="entry name" value="Rhodanese/Cell cycle control phosphatase"/>
    <property type="match status" value="1"/>
</dbReference>
<reference evidence="7 8" key="1">
    <citation type="journal article" date="2018" name="G3 (Bethesda)">
        <title>Phylogenetic and Phylogenomic Definition of Rhizopus Species.</title>
        <authorList>
            <person name="Gryganskyi A.P."/>
            <person name="Golan J."/>
            <person name="Dolatabadi S."/>
            <person name="Mondo S."/>
            <person name="Robb S."/>
            <person name="Idnurm A."/>
            <person name="Muszewska A."/>
            <person name="Steczkiewicz K."/>
            <person name="Masonjones S."/>
            <person name="Liao H.L."/>
            <person name="Gajdeczka M.T."/>
            <person name="Anike F."/>
            <person name="Vuek A."/>
            <person name="Anishchenko I.M."/>
            <person name="Voigt K."/>
            <person name="de Hoog G.S."/>
            <person name="Smith M.E."/>
            <person name="Heitman J."/>
            <person name="Vilgalys R."/>
            <person name="Stajich J.E."/>
        </authorList>
    </citation>
    <scope>NUCLEOTIDE SEQUENCE [LARGE SCALE GENOMIC DNA]</scope>
    <source>
        <strain evidence="7 8">LSU 92-RS-03</strain>
    </source>
</reference>
<protein>
    <recommendedName>
        <fullName evidence="2">protein-tyrosine-phosphatase</fullName>
        <ecNumber evidence="2">3.1.3.48</ecNumber>
    </recommendedName>
</protein>
<evidence type="ECO:0000259" key="5">
    <source>
        <dbReference type="PROSITE" id="PS50056"/>
    </source>
</evidence>
<dbReference type="InterPro" id="IPR050348">
    <property type="entry name" value="Protein-Tyr_Phosphatase"/>
</dbReference>
<evidence type="ECO:0000313" key="8">
    <source>
        <dbReference type="Proteomes" id="UP000253551"/>
    </source>
</evidence>
<dbReference type="AlphaFoldDB" id="A0A367KNT8"/>
<dbReference type="InterPro" id="IPR016130">
    <property type="entry name" value="Tyr_Pase_AS"/>
</dbReference>
<dbReference type="GO" id="GO:0004725">
    <property type="term" value="F:protein tyrosine phosphatase activity"/>
    <property type="evidence" value="ECO:0007669"/>
    <property type="project" value="UniProtKB-EC"/>
</dbReference>
<dbReference type="Proteomes" id="UP000253551">
    <property type="component" value="Unassembled WGS sequence"/>
</dbReference>
<dbReference type="Pfam" id="PF00581">
    <property type="entry name" value="Rhodanese"/>
    <property type="match status" value="1"/>
</dbReference>
<feature type="region of interest" description="Disordered" evidence="3">
    <location>
        <begin position="1"/>
        <end position="35"/>
    </location>
</feature>
<dbReference type="Gene3D" id="3.40.250.10">
    <property type="entry name" value="Rhodanese-like domain"/>
    <property type="match status" value="1"/>
</dbReference>
<dbReference type="InterPro" id="IPR003595">
    <property type="entry name" value="Tyr_Pase_cat"/>
</dbReference>
<keyword evidence="8" id="KW-1185">Reference proteome</keyword>
<comment type="similarity">
    <text evidence="1">Belongs to the protein-tyrosine phosphatase family. Non-receptor class subfamily.</text>
</comment>
<dbReference type="OrthoDB" id="6058203at2759"/>
<dbReference type="SUPFAM" id="SSF52799">
    <property type="entry name" value="(Phosphotyrosine protein) phosphatases II"/>
    <property type="match status" value="1"/>
</dbReference>
<feature type="domain" description="Rhodanese" evidence="6">
    <location>
        <begin position="91"/>
        <end position="210"/>
    </location>
</feature>
<feature type="domain" description="Tyrosine specific protein phosphatases" evidence="5">
    <location>
        <begin position="580"/>
        <end position="663"/>
    </location>
</feature>
<evidence type="ECO:0000259" key="4">
    <source>
        <dbReference type="PROSITE" id="PS50055"/>
    </source>
</evidence>
<dbReference type="InterPro" id="IPR000242">
    <property type="entry name" value="PTP_cat"/>
</dbReference>
<proteinExistence type="inferred from homology"/>
<dbReference type="PROSITE" id="PS50206">
    <property type="entry name" value="RHODANESE_3"/>
    <property type="match status" value="1"/>
</dbReference>
<dbReference type="PANTHER" id="PTHR19134:SF561">
    <property type="entry name" value="PROTEIN TYROSINE PHOSPHATASE 36E, ISOFORM A"/>
    <property type="match status" value="1"/>
</dbReference>
<evidence type="ECO:0000256" key="2">
    <source>
        <dbReference type="ARBA" id="ARBA00013064"/>
    </source>
</evidence>
<feature type="compositionally biased region" description="Low complexity" evidence="3">
    <location>
        <begin position="13"/>
        <end position="35"/>
    </location>
</feature>
<dbReference type="InterPro" id="IPR000387">
    <property type="entry name" value="Tyr_Pase_dom"/>
</dbReference>
<dbReference type="CDD" id="cd18533">
    <property type="entry name" value="PTP_fungal"/>
    <property type="match status" value="1"/>
</dbReference>
<sequence length="739" mass="84703">MSTTFESPTKYDNNNMLSPNNNSNSNSKNTTPIKNIKNINHDGFKDFMNAIQSRQLNWSTQTAPSIYRHRQIEDLAPMECQLLSELMTKYSEQQILIVDVRSFAYYSKSRIQSAIHLSIPSVLLKRASYTLDKVCDSISIPEAAERLRHWQQVTHVVFYDHSAYKPTDSGNSATAILLGSKLRKEGYKGQLNHLQGGFQSFSQRYADQCDFESMEELSTSIKRENRPTSIALPTSKDLDPNPFFSNIRQNLELAHGPIQERFDIRLPYGFHHQDGIVYCSRSPSSQTSGGSVQANTHYHPRFGLAGSSVDHEGNFELPVWLQKVMNAAHGPKSLADMYEQLERTEQKRLSTILQYHSNREQGPKSKFPLSITSSIEKGTLNRYDNIWPYEYSRVKLNEHDYINANYVQFANIKKDITQGPMLQSSQEASLQENGLLSQASVQTMNPSDQVDLVTTRPYISTQGPLPTTFHDFWKMIWDHQSFVIVMLTQEIEMNKMKCHRYWPSLHTSETYGLFTVSLVSESKQAVINMNDKREPIHGDDDEWIMIRTLRLRHNPTGQERTLSHLQYTGWTDFGVPDHPIGILQLVHEADEAYTRHKQTGPMVVHCSAGCGRSGTFCVIDTIIQRLWHERDVYTCSKQDKIWETVDRFREQRMSMVQTHRQFVFCYEAILWWLLGYGNLPTSPNDSDLMLMVRNSASCSPVHNQVLSPLNNQSYFNSNSTNADKSPNSVGSVVDDFEKM</sequence>
<dbReference type="CDD" id="cd01446">
    <property type="entry name" value="DSP_MapKP"/>
    <property type="match status" value="1"/>
</dbReference>
<organism evidence="7 8">
    <name type="scientific">Rhizopus stolonifer</name>
    <name type="common">Rhizopus nigricans</name>
    <dbReference type="NCBI Taxonomy" id="4846"/>
    <lineage>
        <taxon>Eukaryota</taxon>
        <taxon>Fungi</taxon>
        <taxon>Fungi incertae sedis</taxon>
        <taxon>Mucoromycota</taxon>
        <taxon>Mucoromycotina</taxon>
        <taxon>Mucoromycetes</taxon>
        <taxon>Mucorales</taxon>
        <taxon>Mucorineae</taxon>
        <taxon>Rhizopodaceae</taxon>
        <taxon>Rhizopus</taxon>
    </lineage>
</organism>
<dbReference type="PROSITE" id="PS00383">
    <property type="entry name" value="TYR_PHOSPHATASE_1"/>
    <property type="match status" value="1"/>
</dbReference>
<dbReference type="PROSITE" id="PS50056">
    <property type="entry name" value="TYR_PHOSPHATASE_2"/>
    <property type="match status" value="1"/>
</dbReference>
<accession>A0A367KNT8</accession>
<dbReference type="SMART" id="SM00194">
    <property type="entry name" value="PTPc"/>
    <property type="match status" value="1"/>
</dbReference>
<dbReference type="InterPro" id="IPR036873">
    <property type="entry name" value="Rhodanese-like_dom_sf"/>
</dbReference>
<dbReference type="SMART" id="SM00450">
    <property type="entry name" value="RHOD"/>
    <property type="match status" value="1"/>
</dbReference>
<comment type="caution">
    <text evidence="7">The sequence shown here is derived from an EMBL/GenBank/DDBJ whole genome shotgun (WGS) entry which is preliminary data.</text>
</comment>
<dbReference type="Gene3D" id="3.90.190.10">
    <property type="entry name" value="Protein tyrosine phosphatase superfamily"/>
    <property type="match status" value="1"/>
</dbReference>
<dbReference type="STRING" id="4846.A0A367KNT8"/>
<name>A0A367KNT8_RHIST</name>
<dbReference type="PANTHER" id="PTHR19134">
    <property type="entry name" value="RECEPTOR-TYPE TYROSINE-PROTEIN PHOSPHATASE"/>
    <property type="match status" value="1"/>
</dbReference>
<feature type="compositionally biased region" description="Polar residues" evidence="3">
    <location>
        <begin position="1"/>
        <end position="12"/>
    </location>
</feature>
<dbReference type="InterPro" id="IPR029021">
    <property type="entry name" value="Prot-tyrosine_phosphatase-like"/>
</dbReference>
<feature type="region of interest" description="Disordered" evidence="3">
    <location>
        <begin position="717"/>
        <end position="739"/>
    </location>
</feature>
<evidence type="ECO:0000313" key="7">
    <source>
        <dbReference type="EMBL" id="RCI03807.1"/>
    </source>
</evidence>
<evidence type="ECO:0000259" key="6">
    <source>
        <dbReference type="PROSITE" id="PS50206"/>
    </source>
</evidence>
<evidence type="ECO:0000256" key="1">
    <source>
        <dbReference type="ARBA" id="ARBA00009649"/>
    </source>
</evidence>
<feature type="domain" description="Tyrosine-protein phosphatase" evidence="4">
    <location>
        <begin position="381"/>
        <end position="672"/>
    </location>
</feature>
<dbReference type="EMBL" id="PJQM01000889">
    <property type="protein sequence ID" value="RCI03807.1"/>
    <property type="molecule type" value="Genomic_DNA"/>
</dbReference>
<feature type="compositionally biased region" description="Polar residues" evidence="3">
    <location>
        <begin position="717"/>
        <end position="730"/>
    </location>
</feature>
<evidence type="ECO:0000256" key="3">
    <source>
        <dbReference type="SAM" id="MobiDB-lite"/>
    </source>
</evidence>
<dbReference type="Pfam" id="PF00102">
    <property type="entry name" value="Y_phosphatase"/>
    <property type="match status" value="2"/>
</dbReference>
<dbReference type="PRINTS" id="PR00700">
    <property type="entry name" value="PRTYPHPHTASE"/>
</dbReference>